<accession>A0ABT4HZ54</accession>
<reference evidence="1" key="1">
    <citation type="submission" date="2022-09" db="EMBL/GenBank/DDBJ databases">
        <title>Genome analysis and characterization of larvicidal activity of Brevibacillus strains.</title>
        <authorList>
            <person name="Patrusheva E.V."/>
            <person name="Izotova A.O."/>
            <person name="Toshchakov S.V."/>
            <person name="Sineoky S.P."/>
        </authorList>
    </citation>
    <scope>NUCLEOTIDE SEQUENCE</scope>
    <source>
        <strain evidence="1">VKPM_B-13244</strain>
    </source>
</reference>
<dbReference type="Proteomes" id="UP001067708">
    <property type="component" value="Unassembled WGS sequence"/>
</dbReference>
<comment type="caution">
    <text evidence="1">The sequence shown here is derived from an EMBL/GenBank/DDBJ whole genome shotgun (WGS) entry which is preliminary data.</text>
</comment>
<gene>
    <name evidence="1" type="ORF">O0535_14875</name>
</gene>
<keyword evidence="2" id="KW-1185">Reference proteome</keyword>
<dbReference type="EMBL" id="JAPTNG010000010">
    <property type="protein sequence ID" value="MCZ0832027.1"/>
    <property type="molecule type" value="Genomic_DNA"/>
</dbReference>
<sequence length="62" mass="7160">MTNYFNATVFSLYAIHKRGNATYPDCSDIQIGLFEKYGLAKYDKKELTMKPETANEMIDVFL</sequence>
<evidence type="ECO:0000313" key="1">
    <source>
        <dbReference type="EMBL" id="MCZ0832027.1"/>
    </source>
</evidence>
<protein>
    <submittedName>
        <fullName evidence="1">Uncharacterized protein</fullName>
    </submittedName>
</protein>
<evidence type="ECO:0000313" key="2">
    <source>
        <dbReference type="Proteomes" id="UP001067708"/>
    </source>
</evidence>
<organism evidence="1 2">
    <name type="scientific">Brevibacillus halotolerans</name>
    <dbReference type="NCBI Taxonomy" id="1507437"/>
    <lineage>
        <taxon>Bacteria</taxon>
        <taxon>Bacillati</taxon>
        <taxon>Bacillota</taxon>
        <taxon>Bacilli</taxon>
        <taxon>Bacillales</taxon>
        <taxon>Paenibacillaceae</taxon>
        <taxon>Brevibacillus</taxon>
    </lineage>
</organism>
<proteinExistence type="predicted"/>
<name>A0ABT4HZ54_9BACL</name>